<comment type="cofactor">
    <cofactor evidence="1 5">
        <name>Zn(2+)</name>
        <dbReference type="ChEBI" id="CHEBI:29105"/>
    </cofactor>
</comment>
<dbReference type="FunFam" id="3.40.50.720:FF:000022">
    <property type="entry name" value="Cinnamyl alcohol dehydrogenase"/>
    <property type="match status" value="1"/>
</dbReference>
<dbReference type="VEuPathDB" id="AmoebaDB:NAEGRDRAFT_75143"/>
<accession>D2W1A0</accession>
<comment type="similarity">
    <text evidence="5">Belongs to the zinc-containing alcohol dehydrogenase family.</text>
</comment>
<dbReference type="InterPro" id="IPR036291">
    <property type="entry name" value="NAD(P)-bd_dom_sf"/>
</dbReference>
<keyword evidence="3 5" id="KW-0862">Zinc</keyword>
<dbReference type="KEGG" id="ngr:NAEGRDRAFT_75143"/>
<dbReference type="CDD" id="cd05283">
    <property type="entry name" value="CAD1"/>
    <property type="match status" value="1"/>
</dbReference>
<sequence>MSIKEINPPIQVSGYAVAEKEEGKEFSFRPIKQQVKSLGPLEVFVEVIASSICYTDIHSLHNVGCIPGHEIVGIVRHVGEQVEKETKIKVSDRVGMGWHYTSCFECPTCKNHFENLCDKTLPFDKAPIGGGFQTGVVWDARFVFPIPDKLKSVDASPLLCAGATVYSPLYYYRESPYSKRNEFVVAVLGLGGLGHLALQFAKKMGFHVVALSTNANKEKECRSFGADEFFVHTEENDAKSLSCKFDMILNTVSTDIDNDKFIQMLKPFGKMVMLGLPDSGIYKASAFPLILKDRAIVGSASATPDLMKEMLQFAADHNIKPQIELTTLDNVTQAVEKVLKNQARYRVVMAVNQALIDKEN</sequence>
<dbReference type="eggNOG" id="KOG0023">
    <property type="taxonomic scope" value="Eukaryota"/>
</dbReference>
<dbReference type="InterPro" id="IPR002328">
    <property type="entry name" value="ADH_Zn_CS"/>
</dbReference>
<dbReference type="SUPFAM" id="SSF51735">
    <property type="entry name" value="NAD(P)-binding Rossmann-fold domains"/>
    <property type="match status" value="1"/>
</dbReference>
<dbReference type="Pfam" id="PF08240">
    <property type="entry name" value="ADH_N"/>
    <property type="match status" value="1"/>
</dbReference>
<dbReference type="InParanoid" id="D2W1A0"/>
<dbReference type="STRING" id="5762.D2W1A0"/>
<dbReference type="Gene3D" id="3.90.180.10">
    <property type="entry name" value="Medium-chain alcohol dehydrogenases, catalytic domain"/>
    <property type="match status" value="1"/>
</dbReference>
<dbReference type="InterPro" id="IPR047109">
    <property type="entry name" value="CAD-like"/>
</dbReference>
<protein>
    <submittedName>
        <fullName evidence="7">Predicted protein</fullName>
    </submittedName>
</protein>
<dbReference type="PROSITE" id="PS00059">
    <property type="entry name" value="ADH_ZINC"/>
    <property type="match status" value="1"/>
</dbReference>
<evidence type="ECO:0000259" key="6">
    <source>
        <dbReference type="SMART" id="SM00829"/>
    </source>
</evidence>
<dbReference type="GeneID" id="8856823"/>
<feature type="domain" description="Enoyl reductase (ER)" evidence="6">
    <location>
        <begin position="23"/>
        <end position="349"/>
    </location>
</feature>
<evidence type="ECO:0000256" key="3">
    <source>
        <dbReference type="ARBA" id="ARBA00022833"/>
    </source>
</evidence>
<dbReference type="Gene3D" id="3.40.50.720">
    <property type="entry name" value="NAD(P)-binding Rossmann-like Domain"/>
    <property type="match status" value="1"/>
</dbReference>
<dbReference type="SUPFAM" id="SSF50129">
    <property type="entry name" value="GroES-like"/>
    <property type="match status" value="1"/>
</dbReference>
<dbReference type="Pfam" id="PF00107">
    <property type="entry name" value="ADH_zinc_N"/>
    <property type="match status" value="1"/>
</dbReference>
<dbReference type="RefSeq" id="XP_002669936.1">
    <property type="nucleotide sequence ID" value="XM_002669890.1"/>
</dbReference>
<evidence type="ECO:0000256" key="1">
    <source>
        <dbReference type="ARBA" id="ARBA00001947"/>
    </source>
</evidence>
<dbReference type="InterPro" id="IPR020843">
    <property type="entry name" value="ER"/>
</dbReference>
<evidence type="ECO:0000256" key="5">
    <source>
        <dbReference type="RuleBase" id="RU361277"/>
    </source>
</evidence>
<keyword evidence="2 5" id="KW-0479">Metal-binding</keyword>
<dbReference type="GO" id="GO:0016616">
    <property type="term" value="F:oxidoreductase activity, acting on the CH-OH group of donors, NAD or NADP as acceptor"/>
    <property type="evidence" value="ECO:0007669"/>
    <property type="project" value="InterPro"/>
</dbReference>
<dbReference type="GO" id="GO:0008270">
    <property type="term" value="F:zinc ion binding"/>
    <property type="evidence" value="ECO:0007669"/>
    <property type="project" value="InterPro"/>
</dbReference>
<dbReference type="AlphaFoldDB" id="D2W1A0"/>
<proteinExistence type="inferred from homology"/>
<evidence type="ECO:0000313" key="8">
    <source>
        <dbReference type="Proteomes" id="UP000006671"/>
    </source>
</evidence>
<evidence type="ECO:0000313" key="7">
    <source>
        <dbReference type="EMBL" id="EFC37192.1"/>
    </source>
</evidence>
<dbReference type="InterPro" id="IPR011032">
    <property type="entry name" value="GroES-like_sf"/>
</dbReference>
<organism evidence="8">
    <name type="scientific">Naegleria gruberi</name>
    <name type="common">Amoeba</name>
    <dbReference type="NCBI Taxonomy" id="5762"/>
    <lineage>
        <taxon>Eukaryota</taxon>
        <taxon>Discoba</taxon>
        <taxon>Heterolobosea</taxon>
        <taxon>Tetramitia</taxon>
        <taxon>Eutetramitia</taxon>
        <taxon>Vahlkampfiidae</taxon>
        <taxon>Naegleria</taxon>
    </lineage>
</organism>
<dbReference type="FunCoup" id="D2W1A0">
    <property type="interactions" value="205"/>
</dbReference>
<dbReference type="PANTHER" id="PTHR42683">
    <property type="entry name" value="ALDEHYDE REDUCTASE"/>
    <property type="match status" value="1"/>
</dbReference>
<keyword evidence="8" id="KW-1185">Reference proteome</keyword>
<dbReference type="InterPro" id="IPR013149">
    <property type="entry name" value="ADH-like_C"/>
</dbReference>
<evidence type="ECO:0000256" key="2">
    <source>
        <dbReference type="ARBA" id="ARBA00022723"/>
    </source>
</evidence>
<dbReference type="Proteomes" id="UP000006671">
    <property type="component" value="Unassembled WGS sequence"/>
</dbReference>
<dbReference type="SMART" id="SM00829">
    <property type="entry name" value="PKS_ER"/>
    <property type="match status" value="1"/>
</dbReference>
<evidence type="ECO:0000256" key="4">
    <source>
        <dbReference type="ARBA" id="ARBA00023002"/>
    </source>
</evidence>
<reference evidence="7 8" key="1">
    <citation type="journal article" date="2010" name="Cell">
        <title>The genome of Naegleria gruberi illuminates early eukaryotic versatility.</title>
        <authorList>
            <person name="Fritz-Laylin L.K."/>
            <person name="Prochnik S.E."/>
            <person name="Ginger M.L."/>
            <person name="Dacks J.B."/>
            <person name="Carpenter M.L."/>
            <person name="Field M.C."/>
            <person name="Kuo A."/>
            <person name="Paredez A."/>
            <person name="Chapman J."/>
            <person name="Pham J."/>
            <person name="Shu S."/>
            <person name="Neupane R."/>
            <person name="Cipriano M."/>
            <person name="Mancuso J."/>
            <person name="Tu H."/>
            <person name="Salamov A."/>
            <person name="Lindquist E."/>
            <person name="Shapiro H."/>
            <person name="Lucas S."/>
            <person name="Grigoriev I.V."/>
            <person name="Cande W.Z."/>
            <person name="Fulton C."/>
            <person name="Rokhsar D.S."/>
            <person name="Dawson S.C."/>
        </authorList>
    </citation>
    <scope>NUCLEOTIDE SEQUENCE [LARGE SCALE GENOMIC DNA]</scope>
    <source>
        <strain evidence="7 8">NEG-M</strain>
    </source>
</reference>
<gene>
    <name evidence="7" type="ORF">NAEGRDRAFT_75143</name>
</gene>
<name>D2W1A0_NAEGR</name>
<keyword evidence="4" id="KW-0560">Oxidoreductase</keyword>
<dbReference type="OrthoDB" id="1879366at2759"/>
<dbReference type="OMA" id="GWGEQKF"/>
<dbReference type="InterPro" id="IPR013154">
    <property type="entry name" value="ADH-like_N"/>
</dbReference>
<dbReference type="EMBL" id="GG738921">
    <property type="protein sequence ID" value="EFC37192.1"/>
    <property type="molecule type" value="Genomic_DNA"/>
</dbReference>